<evidence type="ECO:0000256" key="4">
    <source>
        <dbReference type="PROSITE-ProRule" id="PRU00339"/>
    </source>
</evidence>
<dbReference type="SUPFAM" id="SSF48452">
    <property type="entry name" value="TPR-like"/>
    <property type="match status" value="2"/>
</dbReference>
<keyword evidence="3 5" id="KW-0238">DNA-binding</keyword>
<evidence type="ECO:0000259" key="6">
    <source>
        <dbReference type="PROSITE" id="PS51755"/>
    </source>
</evidence>
<dbReference type="AlphaFoldDB" id="A0A238J7F4"/>
<dbReference type="SUPFAM" id="SSF46894">
    <property type="entry name" value="C-terminal effector domain of the bipartite response regulators"/>
    <property type="match status" value="1"/>
</dbReference>
<dbReference type="OrthoDB" id="54411at2"/>
<keyword evidence="1" id="KW-0677">Repeat</keyword>
<dbReference type="SMART" id="SM00862">
    <property type="entry name" value="Trans_reg_C"/>
    <property type="match status" value="1"/>
</dbReference>
<gene>
    <name evidence="7" type="primary">hilA_4</name>
    <name evidence="7" type="ORF">BOA8489_04025</name>
</gene>
<proteinExistence type="predicted"/>
<evidence type="ECO:0000256" key="1">
    <source>
        <dbReference type="ARBA" id="ARBA00022737"/>
    </source>
</evidence>
<feature type="DNA-binding region" description="OmpR/PhoB-type" evidence="5">
    <location>
        <begin position="1"/>
        <end position="94"/>
    </location>
</feature>
<evidence type="ECO:0000256" key="3">
    <source>
        <dbReference type="ARBA" id="ARBA00023125"/>
    </source>
</evidence>
<dbReference type="InterPro" id="IPR016032">
    <property type="entry name" value="Sig_transdc_resp-reg_C-effctor"/>
</dbReference>
<dbReference type="CDD" id="cd00383">
    <property type="entry name" value="trans_reg_C"/>
    <property type="match status" value="1"/>
</dbReference>
<dbReference type="GO" id="GO:0000160">
    <property type="term" value="P:phosphorelay signal transduction system"/>
    <property type="evidence" value="ECO:0007669"/>
    <property type="project" value="InterPro"/>
</dbReference>
<dbReference type="Pfam" id="PF00486">
    <property type="entry name" value="Trans_reg_C"/>
    <property type="match status" value="1"/>
</dbReference>
<evidence type="ECO:0000256" key="5">
    <source>
        <dbReference type="PROSITE-ProRule" id="PRU01091"/>
    </source>
</evidence>
<evidence type="ECO:0000256" key="2">
    <source>
        <dbReference type="ARBA" id="ARBA00022803"/>
    </source>
</evidence>
<organism evidence="7 8">
    <name type="scientific">Boseongicola aestuarii</name>
    <dbReference type="NCBI Taxonomy" id="1470561"/>
    <lineage>
        <taxon>Bacteria</taxon>
        <taxon>Pseudomonadati</taxon>
        <taxon>Pseudomonadota</taxon>
        <taxon>Alphaproteobacteria</taxon>
        <taxon>Rhodobacterales</taxon>
        <taxon>Paracoccaceae</taxon>
        <taxon>Boseongicola</taxon>
    </lineage>
</organism>
<accession>A0A238J7F4</accession>
<feature type="domain" description="OmpR/PhoB-type" evidence="6">
    <location>
        <begin position="1"/>
        <end position="94"/>
    </location>
</feature>
<dbReference type="InterPro" id="IPR019734">
    <property type="entry name" value="TPR_rpt"/>
</dbReference>
<keyword evidence="2 4" id="KW-0802">TPR repeat</keyword>
<dbReference type="PANTHER" id="PTHR44227">
    <property type="match status" value="1"/>
</dbReference>
<protein>
    <submittedName>
        <fullName evidence="7">Transcriptional regulator HilA</fullName>
    </submittedName>
</protein>
<dbReference type="SMART" id="SM00028">
    <property type="entry name" value="TPR"/>
    <property type="match status" value="3"/>
</dbReference>
<sequence>MSSFRFGEFILAPDERKLTRGGLELPLGARAFDMLCFLVANRHRVLTKAEILDAIWPEIAVEESNLTVQVSALRKALGPKSLSTIPGRGYQFVLHVDEGTSAPAPHADKGDPTAPKILVLPFSNTSNDADQEYFSDGVTEDIITDLSKVAALSVVARNTAFTFKGRAVDVAQTARDMNLTHVVEGSVRKSGNRIRINAQLVDGATGHPVWAERFDRDLTDIFDLQDQITEAIVAALKVRLVPSERMAIKSRPTDNAAAYELYLQARYHHLRFDRQNYAIAGRLAQKALEIDSDYDLAWALLAISQTGLFGLSASTEHGLQAAERALSLNPDLTEALAAKAFVLAGLGRFDEAFELHARSFDLDPESYDVRFHYGRTCFQTGRYADAIVHWERAAELSEADLAATSHIAMCYRATGQHEKVLDTARRTLARAERLLSENTSDSYALITGVSALAKLGEAERAKQWSVRAKAVDPDDPSIDYNIACAMALLGQTEAALDTLEACLLRVDAVTFSVWIKQDTDLDPLRGEPRFQRLVRELDARAAAAKT</sequence>
<dbReference type="RefSeq" id="WP_093976036.1">
    <property type="nucleotide sequence ID" value="NZ_FXXQ01000042.1"/>
</dbReference>
<dbReference type="GO" id="GO:0003677">
    <property type="term" value="F:DNA binding"/>
    <property type="evidence" value="ECO:0007669"/>
    <property type="project" value="UniProtKB-UniRule"/>
</dbReference>
<reference evidence="7 8" key="1">
    <citation type="submission" date="2017-05" db="EMBL/GenBank/DDBJ databases">
        <authorList>
            <person name="Song R."/>
            <person name="Chenine A.L."/>
            <person name="Ruprecht R.M."/>
        </authorList>
    </citation>
    <scope>NUCLEOTIDE SEQUENCE [LARGE SCALE GENOMIC DNA]</scope>
    <source>
        <strain evidence="7 8">CECT 8489</strain>
    </source>
</reference>
<evidence type="ECO:0000313" key="7">
    <source>
        <dbReference type="EMBL" id="SMX25880.1"/>
    </source>
</evidence>
<dbReference type="InterPro" id="IPR011990">
    <property type="entry name" value="TPR-like_helical_dom_sf"/>
</dbReference>
<dbReference type="InterPro" id="IPR036388">
    <property type="entry name" value="WH-like_DNA-bd_sf"/>
</dbReference>
<name>A0A238J7F4_9RHOB</name>
<dbReference type="InterPro" id="IPR052346">
    <property type="entry name" value="O-mannosyl-transferase_TMTC"/>
</dbReference>
<dbReference type="PANTHER" id="PTHR44227:SF3">
    <property type="entry name" value="PROTEIN O-MANNOSYL-TRANSFERASE TMTC4"/>
    <property type="match status" value="1"/>
</dbReference>
<dbReference type="Gene3D" id="3.40.50.10070">
    <property type="entry name" value="TolB, N-terminal domain"/>
    <property type="match status" value="1"/>
</dbReference>
<dbReference type="InterPro" id="IPR001867">
    <property type="entry name" value="OmpR/PhoB-type_DNA-bd"/>
</dbReference>
<evidence type="ECO:0000313" key="8">
    <source>
        <dbReference type="Proteomes" id="UP000201838"/>
    </source>
</evidence>
<dbReference type="EMBL" id="FXXQ01000042">
    <property type="protein sequence ID" value="SMX25880.1"/>
    <property type="molecule type" value="Genomic_DNA"/>
</dbReference>
<dbReference type="Proteomes" id="UP000201838">
    <property type="component" value="Unassembled WGS sequence"/>
</dbReference>
<dbReference type="NCBIfam" id="NF047558">
    <property type="entry name" value="TPR_END_plus"/>
    <property type="match status" value="1"/>
</dbReference>
<feature type="repeat" description="TPR" evidence="4">
    <location>
        <begin position="333"/>
        <end position="366"/>
    </location>
</feature>
<dbReference type="Gene3D" id="1.25.40.10">
    <property type="entry name" value="Tetratricopeptide repeat domain"/>
    <property type="match status" value="2"/>
</dbReference>
<dbReference type="GO" id="GO:0006355">
    <property type="term" value="P:regulation of DNA-templated transcription"/>
    <property type="evidence" value="ECO:0007669"/>
    <property type="project" value="InterPro"/>
</dbReference>
<dbReference type="PROSITE" id="PS51755">
    <property type="entry name" value="OMPR_PHOB"/>
    <property type="match status" value="1"/>
</dbReference>
<keyword evidence="8" id="KW-1185">Reference proteome</keyword>
<dbReference type="Pfam" id="PF12895">
    <property type="entry name" value="ANAPC3"/>
    <property type="match status" value="1"/>
</dbReference>
<dbReference type="PROSITE" id="PS50005">
    <property type="entry name" value="TPR"/>
    <property type="match status" value="1"/>
</dbReference>
<dbReference type="Gene3D" id="1.10.10.10">
    <property type="entry name" value="Winged helix-like DNA-binding domain superfamily/Winged helix DNA-binding domain"/>
    <property type="match status" value="1"/>
</dbReference>